<dbReference type="SUPFAM" id="SSF81273">
    <property type="entry name" value="H-NS histone-like proteins"/>
    <property type="match status" value="1"/>
</dbReference>
<dbReference type="SMART" id="SM00528">
    <property type="entry name" value="HNS"/>
    <property type="match status" value="1"/>
</dbReference>
<name>A0ABW5U4K9_9RHOB</name>
<dbReference type="Gene3D" id="4.10.430.10">
    <property type="entry name" value="Histone-like protein H-NS, C-terminal domain"/>
    <property type="match status" value="1"/>
</dbReference>
<accession>A0ABW5U4K9</accession>
<protein>
    <submittedName>
        <fullName evidence="4">H-NS family nucleoid-associated regulatory protein</fullName>
    </submittedName>
</protein>
<dbReference type="InterPro" id="IPR037150">
    <property type="entry name" value="H-NS_C_dom_sf"/>
</dbReference>
<dbReference type="RefSeq" id="WP_386374998.1">
    <property type="nucleotide sequence ID" value="NZ_JBHUMP010000010.1"/>
</dbReference>
<sequence length="112" mass="12465">MDLKSMSRKELETLQQDVQEALVHAEERDRKAAREAAQKAVAEYGFSLDDLSDEDNNGKKTGRRKSGGGGVKSEPKFANPADPNQTWTGKGRQPNWYRAEIEKGTAPESMKL</sequence>
<comment type="caution">
    <text evidence="4">The sequence shown here is derived from an EMBL/GenBank/DDBJ whole genome shotgun (WGS) entry which is preliminary data.</text>
</comment>
<dbReference type="Pfam" id="PF00816">
    <property type="entry name" value="Histone_HNS"/>
    <property type="match status" value="1"/>
</dbReference>
<dbReference type="EMBL" id="JBHUMP010000010">
    <property type="protein sequence ID" value="MFD2740347.1"/>
    <property type="molecule type" value="Genomic_DNA"/>
</dbReference>
<feature type="region of interest" description="Disordered" evidence="2">
    <location>
        <begin position="44"/>
        <end position="112"/>
    </location>
</feature>
<evidence type="ECO:0000256" key="1">
    <source>
        <dbReference type="SAM" id="Coils"/>
    </source>
</evidence>
<feature type="domain" description="DNA-binding protein H-NS-like C-terminal" evidence="3">
    <location>
        <begin position="67"/>
        <end position="112"/>
    </location>
</feature>
<keyword evidence="5" id="KW-1185">Reference proteome</keyword>
<keyword evidence="1" id="KW-0175">Coiled coil</keyword>
<reference evidence="5" key="1">
    <citation type="journal article" date="2019" name="Int. J. Syst. Evol. Microbiol.">
        <title>The Global Catalogue of Microorganisms (GCM) 10K type strain sequencing project: providing services to taxonomists for standard genome sequencing and annotation.</title>
        <authorList>
            <consortium name="The Broad Institute Genomics Platform"/>
            <consortium name="The Broad Institute Genome Sequencing Center for Infectious Disease"/>
            <person name="Wu L."/>
            <person name="Ma J."/>
        </authorList>
    </citation>
    <scope>NUCLEOTIDE SEQUENCE [LARGE SCALE GENOMIC DNA]</scope>
    <source>
        <strain evidence="5">TISTR 2562</strain>
    </source>
</reference>
<dbReference type="Proteomes" id="UP001597474">
    <property type="component" value="Unassembled WGS sequence"/>
</dbReference>
<gene>
    <name evidence="4" type="ORF">ACFSUD_12240</name>
</gene>
<feature type="coiled-coil region" evidence="1">
    <location>
        <begin position="8"/>
        <end position="43"/>
    </location>
</feature>
<evidence type="ECO:0000259" key="3">
    <source>
        <dbReference type="SMART" id="SM00528"/>
    </source>
</evidence>
<evidence type="ECO:0000313" key="5">
    <source>
        <dbReference type="Proteomes" id="UP001597474"/>
    </source>
</evidence>
<evidence type="ECO:0000313" key="4">
    <source>
        <dbReference type="EMBL" id="MFD2740347.1"/>
    </source>
</evidence>
<organism evidence="4 5">
    <name type="scientific">Sulfitobacter aestuarii</name>
    <dbReference type="NCBI Taxonomy" id="2161676"/>
    <lineage>
        <taxon>Bacteria</taxon>
        <taxon>Pseudomonadati</taxon>
        <taxon>Pseudomonadota</taxon>
        <taxon>Alphaproteobacteria</taxon>
        <taxon>Rhodobacterales</taxon>
        <taxon>Roseobacteraceae</taxon>
        <taxon>Sulfitobacter</taxon>
    </lineage>
</organism>
<proteinExistence type="predicted"/>
<dbReference type="InterPro" id="IPR027444">
    <property type="entry name" value="H-NS_C_dom"/>
</dbReference>
<feature type="compositionally biased region" description="Basic and acidic residues" evidence="2">
    <location>
        <begin position="99"/>
        <end position="112"/>
    </location>
</feature>
<evidence type="ECO:0000256" key="2">
    <source>
        <dbReference type="SAM" id="MobiDB-lite"/>
    </source>
</evidence>